<dbReference type="GO" id="GO:0015031">
    <property type="term" value="P:protein transport"/>
    <property type="evidence" value="ECO:0007669"/>
    <property type="project" value="UniProtKB-KW"/>
</dbReference>
<dbReference type="GO" id="GO:0000139">
    <property type="term" value="C:Golgi membrane"/>
    <property type="evidence" value="ECO:0007669"/>
    <property type="project" value="UniProtKB-SubCell"/>
</dbReference>
<keyword evidence="7" id="KW-0472">Membrane</keyword>
<dbReference type="Pfam" id="PF08700">
    <property type="entry name" value="VPS51_Exo84_N"/>
    <property type="match status" value="1"/>
</dbReference>
<dbReference type="AlphaFoldDB" id="A0A4U0XL86"/>
<dbReference type="GO" id="GO:0017119">
    <property type="term" value="C:Golgi transport complex"/>
    <property type="evidence" value="ECO:0007669"/>
    <property type="project" value="InterPro"/>
</dbReference>
<evidence type="ECO:0000256" key="2">
    <source>
        <dbReference type="ARBA" id="ARBA00006653"/>
    </source>
</evidence>
<dbReference type="GO" id="GO:0006891">
    <property type="term" value="P:intra-Golgi vesicle-mediated transport"/>
    <property type="evidence" value="ECO:0007669"/>
    <property type="project" value="InterPro"/>
</dbReference>
<dbReference type="Proteomes" id="UP000309340">
    <property type="component" value="Unassembled WGS sequence"/>
</dbReference>
<keyword evidence="5" id="KW-0653">Protein transport</keyword>
<proteinExistence type="inferred from homology"/>
<dbReference type="PANTHER" id="PTHR31658">
    <property type="entry name" value="CONSERVED OLIGOMERIC GOLGI COMPLEX SUBUNIT 1"/>
    <property type="match status" value="1"/>
</dbReference>
<organism evidence="8 9">
    <name type="scientific">Friedmanniomyces simplex</name>
    <dbReference type="NCBI Taxonomy" id="329884"/>
    <lineage>
        <taxon>Eukaryota</taxon>
        <taxon>Fungi</taxon>
        <taxon>Dikarya</taxon>
        <taxon>Ascomycota</taxon>
        <taxon>Pezizomycotina</taxon>
        <taxon>Dothideomycetes</taxon>
        <taxon>Dothideomycetidae</taxon>
        <taxon>Mycosphaerellales</taxon>
        <taxon>Teratosphaeriaceae</taxon>
        <taxon>Friedmanniomyces</taxon>
    </lineage>
</organism>
<keyword evidence="4" id="KW-0813">Transport</keyword>
<evidence type="ECO:0000256" key="1">
    <source>
        <dbReference type="ARBA" id="ARBA00004395"/>
    </source>
</evidence>
<dbReference type="STRING" id="329884.A0A4U0XL86"/>
<dbReference type="OrthoDB" id="46189at2759"/>
<comment type="caution">
    <text evidence="8">The sequence shown here is derived from an EMBL/GenBank/DDBJ whole genome shotgun (WGS) entry which is preliminary data.</text>
</comment>
<keyword evidence="9" id="KW-1185">Reference proteome</keyword>
<protein>
    <recommendedName>
        <fullName evidence="3">Conserved oligomeric Golgi complex subunit 1</fullName>
    </recommendedName>
</protein>
<name>A0A4U0XL86_9PEZI</name>
<evidence type="ECO:0000256" key="7">
    <source>
        <dbReference type="ARBA" id="ARBA00023136"/>
    </source>
</evidence>
<evidence type="ECO:0000256" key="3">
    <source>
        <dbReference type="ARBA" id="ARBA00020978"/>
    </source>
</evidence>
<dbReference type="EMBL" id="NAJQ01000147">
    <property type="protein sequence ID" value="TKA77047.1"/>
    <property type="molecule type" value="Genomic_DNA"/>
</dbReference>
<dbReference type="InterPro" id="IPR033370">
    <property type="entry name" value="COG1"/>
</dbReference>
<evidence type="ECO:0000256" key="5">
    <source>
        <dbReference type="ARBA" id="ARBA00022927"/>
    </source>
</evidence>
<reference evidence="8 9" key="1">
    <citation type="submission" date="2017-03" db="EMBL/GenBank/DDBJ databases">
        <title>Genomes of endolithic fungi from Antarctica.</title>
        <authorList>
            <person name="Coleine C."/>
            <person name="Masonjones S."/>
            <person name="Stajich J.E."/>
        </authorList>
    </citation>
    <scope>NUCLEOTIDE SEQUENCE [LARGE SCALE GENOMIC DNA]</scope>
    <source>
        <strain evidence="8 9">CCFEE 5184</strain>
    </source>
</reference>
<evidence type="ECO:0000313" key="8">
    <source>
        <dbReference type="EMBL" id="TKA77047.1"/>
    </source>
</evidence>
<comment type="similarity">
    <text evidence="2">Belongs to the COG1 family.</text>
</comment>
<comment type="subcellular location">
    <subcellularLocation>
        <location evidence="1">Golgi apparatus membrane</location>
        <topology evidence="1">Peripheral membrane protein</topology>
    </subcellularLocation>
</comment>
<evidence type="ECO:0000256" key="4">
    <source>
        <dbReference type="ARBA" id="ARBA00022448"/>
    </source>
</evidence>
<gene>
    <name evidence="8" type="ORF">B0A55_04393</name>
</gene>
<keyword evidence="6" id="KW-0333">Golgi apparatus</keyword>
<evidence type="ECO:0000313" key="9">
    <source>
        <dbReference type="Proteomes" id="UP000309340"/>
    </source>
</evidence>
<accession>A0A4U0XL86</accession>
<sequence length="777" mass="86149">MTAHAPPDPLTLTTWEEAFQHPLPVVRKLEHQLRQNLDDNRRRLRSLVGASYRDLLGTAERIIEMEGWAREVEGGLAGVGRMCDGRVVERVGGMRRMRGLGDGRERAVVETKVLMGVLRVALRGLRGGGDALLVGKLVVLARVLHKSVLDSGEAPAVVHELGRKLAALRRKLLAYIERRIQRPAADRTGIVRTLCAYALVTSSSAKDVLRHLLQVRLGQIEAEAGTATEVAILQVLEVYRETLGDVRALFPRLFAESLSQLGKQAMLQDAQIRSLTELNLDVYETWIAPDTQSFTPWVRHEQLLAPEVHEGLAAWSKHIQVCVLGAVTAYLASETDAQTVLSARRKIVSRYLALFGRANDAGRSRKTGELRSAFLARLSTFAEDCAHGGGAALEKFAVNRGEAVSARGGDVWQLASTDFDNSHGALHLRQAVLQRRHCRDERVQAVCRSLDAWVEKLHTFWEIVQRMRSTKWDDGLDFDFDDLEDGDMLLEALVKEDAERLRSTLRHATEDTIRQMYVWMRNAFDSAGDEAMLVRVLREVQRRQRVLAESIGTTVNDGEESTSLIPSLHRKLAETVVGSALQQYARQQKKQVFVPVSLWDGSPPLPVQPSPATFRLLTLLQRAMSDIGSDLWSADAVGALKAVVGGKLPDTLGGLLREGGASRPNTNGHVQEIDADADGDADEIEHVETDPVMNGEAKASETRRKQQTQLLFDVLYLQRILRPPQAVDGPGGGEGLQKMATELVETVELDKPSVERLTKSANEYWKRTYLLFALLAP</sequence>
<evidence type="ECO:0000256" key="6">
    <source>
        <dbReference type="ARBA" id="ARBA00023034"/>
    </source>
</evidence>
<dbReference type="PANTHER" id="PTHR31658:SF0">
    <property type="entry name" value="CONSERVED OLIGOMERIC GOLGI COMPLEX SUBUNIT 1"/>
    <property type="match status" value="1"/>
</dbReference>